<reference evidence="2" key="1">
    <citation type="submission" date="2022-11" db="UniProtKB">
        <authorList>
            <consortium name="WormBaseParasite"/>
        </authorList>
    </citation>
    <scope>IDENTIFICATION</scope>
</reference>
<sequence length="377" mass="44084">YLVMKCLSDNELMNSIFYRPNNVGDTPLHIAAGMKDFETFNKILHFYVDVNPFNNGKETPLHFAVKYNHFNNVKRLLEISTFSVTLPSSSGTPLYSAVYWGSFDIVDLLIKNGADKCLDFDERKALLKTAVLIKNNFNVFKLLIQSLMASTENPNLIVELRQLCLKLAIKKHLTEYVEFLLDVSDWKEVIRRKSPEKETTSPMQHLIKFMPEMASKILDRCVDIDERNIYYYYEFIDDIYYIPNDYIKIPPEELCVYDVNKNKLKIEAKERKDDYYAVLTDHPLSLMLKYNRYDLLSHKLVESYINLKWNRFIKWGYYSLCLYHLFYVIFLSAVVINVPPENLDNINATGTASNVVGCSFFTFEQPIFIFFADSAFD</sequence>
<accession>A0AC35GYE6</accession>
<proteinExistence type="predicted"/>
<protein>
    <submittedName>
        <fullName evidence="2">Uncharacterized protein</fullName>
    </submittedName>
</protein>
<dbReference type="WBParaSite" id="PS1159_v2.g9849.t2">
    <property type="protein sequence ID" value="PS1159_v2.g9849.t2"/>
    <property type="gene ID" value="PS1159_v2.g9849"/>
</dbReference>
<organism evidence="1 2">
    <name type="scientific">Panagrolaimus sp. PS1159</name>
    <dbReference type="NCBI Taxonomy" id="55785"/>
    <lineage>
        <taxon>Eukaryota</taxon>
        <taxon>Metazoa</taxon>
        <taxon>Ecdysozoa</taxon>
        <taxon>Nematoda</taxon>
        <taxon>Chromadorea</taxon>
        <taxon>Rhabditida</taxon>
        <taxon>Tylenchina</taxon>
        <taxon>Panagrolaimomorpha</taxon>
        <taxon>Panagrolaimoidea</taxon>
        <taxon>Panagrolaimidae</taxon>
        <taxon>Panagrolaimus</taxon>
    </lineage>
</organism>
<dbReference type="Proteomes" id="UP000887580">
    <property type="component" value="Unplaced"/>
</dbReference>
<evidence type="ECO:0000313" key="2">
    <source>
        <dbReference type="WBParaSite" id="PS1159_v2.g9849.t2"/>
    </source>
</evidence>
<evidence type="ECO:0000313" key="1">
    <source>
        <dbReference type="Proteomes" id="UP000887580"/>
    </source>
</evidence>
<name>A0AC35GYE6_9BILA</name>